<dbReference type="InterPro" id="IPR052031">
    <property type="entry name" value="Membrane_Transporter-Flippase"/>
</dbReference>
<evidence type="ECO:0000313" key="9">
    <source>
        <dbReference type="EMBL" id="ACG79711.1"/>
    </source>
</evidence>
<feature type="transmembrane region" description="Helical" evidence="8">
    <location>
        <begin position="264"/>
        <end position="287"/>
    </location>
</feature>
<comment type="subcellular location">
    <subcellularLocation>
        <location evidence="1">Cell inner membrane</location>
        <topology evidence="1">Multi-pass membrane protein</topology>
    </subcellularLocation>
</comment>
<gene>
    <name evidence="9" type="ordered locus">PHZ_c3302</name>
</gene>
<evidence type="ECO:0000256" key="4">
    <source>
        <dbReference type="ARBA" id="ARBA00022692"/>
    </source>
</evidence>
<dbReference type="PIRSF" id="PIRSF006603">
    <property type="entry name" value="DinF"/>
    <property type="match status" value="1"/>
</dbReference>
<dbReference type="Pfam" id="PF01554">
    <property type="entry name" value="MatE"/>
    <property type="match status" value="2"/>
</dbReference>
<keyword evidence="6 8" id="KW-0472">Membrane</keyword>
<evidence type="ECO:0000256" key="2">
    <source>
        <dbReference type="ARBA" id="ARBA00022448"/>
    </source>
</evidence>
<evidence type="ECO:0000256" key="3">
    <source>
        <dbReference type="ARBA" id="ARBA00022475"/>
    </source>
</evidence>
<dbReference type="STRING" id="450851.PHZ_c3302"/>
<feature type="transmembrane region" description="Helical" evidence="8">
    <location>
        <begin position="293"/>
        <end position="312"/>
    </location>
</feature>
<dbReference type="HOGENOM" id="CLU_012893_5_0_5"/>
<dbReference type="GO" id="GO:0005886">
    <property type="term" value="C:plasma membrane"/>
    <property type="evidence" value="ECO:0007669"/>
    <property type="project" value="UniProtKB-SubCell"/>
</dbReference>
<accession>B4RB66</accession>
<feature type="transmembrane region" description="Helical" evidence="8">
    <location>
        <begin position="99"/>
        <end position="121"/>
    </location>
</feature>
<dbReference type="PANTHER" id="PTHR43549">
    <property type="entry name" value="MULTIDRUG RESISTANCE PROTEIN YPNP-RELATED"/>
    <property type="match status" value="1"/>
</dbReference>
<dbReference type="OrthoDB" id="9806302at2"/>
<keyword evidence="10" id="KW-1185">Reference proteome</keyword>
<dbReference type="InterPro" id="IPR048279">
    <property type="entry name" value="MdtK-like"/>
</dbReference>
<evidence type="ECO:0000256" key="1">
    <source>
        <dbReference type="ARBA" id="ARBA00004429"/>
    </source>
</evidence>
<sequence length="491" mass="51260">MQGRSGTAKGRDLTTGPIGKTLVLFALPVLGANVLQSINGSANAIWVSHILGEASLAAISNANQIFFLMLGAMFGLTMAANILIGQAIGAADQNLARKVVGTCTGFFVLVSSLVGVAGFLLTPHILDLMGTPPDARAQAIAYLQVIFAAMPLVFFFSYLMMALRGTGDSRTPFLFAMVSVGLDVILNPLLILGVGPLPRLGIAGSASATLLAQLVALIALMAHLYRTNSMLVLRPGELKALAPDPTIVRTLVLKGLPMAFQMMVISLAATTMMSLVNGFGSVTAAAYGAAVQIWTYVQMPAMALGAAVSSMAAQNVGAGRMDRVEEVARKGVLFSAAGTTVLVVLLILAEPVVIRAFLPADSPSLPIAGHINLIVLWGFIPFGVAFILNGVARATGAVWPPLVAMIVALWGVRVPFATVLLPQWGADAVWWSFPAGALVMVALAAGYYRFGNWRSARMLPEAAPEAPVEGEAADTGLAMPVKEGEPATRSR</sequence>
<dbReference type="GO" id="GO:0042910">
    <property type="term" value="F:xenobiotic transmembrane transporter activity"/>
    <property type="evidence" value="ECO:0007669"/>
    <property type="project" value="InterPro"/>
</dbReference>
<feature type="region of interest" description="Disordered" evidence="7">
    <location>
        <begin position="466"/>
        <end position="491"/>
    </location>
</feature>
<organism evidence="9 10">
    <name type="scientific">Phenylobacterium zucineum (strain HLK1)</name>
    <dbReference type="NCBI Taxonomy" id="450851"/>
    <lineage>
        <taxon>Bacteria</taxon>
        <taxon>Pseudomonadati</taxon>
        <taxon>Pseudomonadota</taxon>
        <taxon>Alphaproteobacteria</taxon>
        <taxon>Caulobacterales</taxon>
        <taxon>Caulobacteraceae</taxon>
        <taxon>Phenylobacterium</taxon>
    </lineage>
</organism>
<feature type="transmembrane region" description="Helical" evidence="8">
    <location>
        <begin position="200"/>
        <end position="225"/>
    </location>
</feature>
<evidence type="ECO:0000256" key="7">
    <source>
        <dbReference type="SAM" id="MobiDB-lite"/>
    </source>
</evidence>
<dbReference type="InterPro" id="IPR002528">
    <property type="entry name" value="MATE_fam"/>
</dbReference>
<feature type="transmembrane region" description="Helical" evidence="8">
    <location>
        <begin position="332"/>
        <end position="358"/>
    </location>
</feature>
<dbReference type="CDD" id="cd13138">
    <property type="entry name" value="MATE_yoeA_like"/>
    <property type="match status" value="1"/>
</dbReference>
<proteinExistence type="predicted"/>
<dbReference type="PANTHER" id="PTHR43549:SF3">
    <property type="entry name" value="MULTIDRUG RESISTANCE PROTEIN YPNP-RELATED"/>
    <property type="match status" value="1"/>
</dbReference>
<name>B4RB66_PHEZH</name>
<dbReference type="GO" id="GO:0015297">
    <property type="term" value="F:antiporter activity"/>
    <property type="evidence" value="ECO:0007669"/>
    <property type="project" value="InterPro"/>
</dbReference>
<feature type="transmembrane region" description="Helical" evidence="8">
    <location>
        <begin position="21"/>
        <end position="45"/>
    </location>
</feature>
<feature type="transmembrane region" description="Helical" evidence="8">
    <location>
        <begin position="398"/>
        <end position="416"/>
    </location>
</feature>
<keyword evidence="4 8" id="KW-0812">Transmembrane</keyword>
<keyword evidence="2" id="KW-0813">Transport</keyword>
<dbReference type="Proteomes" id="UP000001868">
    <property type="component" value="Chromosome"/>
</dbReference>
<feature type="transmembrane region" description="Helical" evidence="8">
    <location>
        <begin position="370"/>
        <end position="391"/>
    </location>
</feature>
<dbReference type="KEGG" id="pzu:PHZ_c3302"/>
<dbReference type="eggNOG" id="COG0534">
    <property type="taxonomic scope" value="Bacteria"/>
</dbReference>
<reference evidence="9 10" key="1">
    <citation type="journal article" date="2008" name="BMC Genomics">
        <title>Complete genome of Phenylobacterium zucineum - a novel facultative intracellular bacterium isolated from human erythroleukemia cell line K562.</title>
        <authorList>
            <person name="Luo Y."/>
            <person name="Xu X."/>
            <person name="Ding Z."/>
            <person name="Liu Z."/>
            <person name="Zhang B."/>
            <person name="Yan Z."/>
            <person name="Sun J."/>
            <person name="Hu S."/>
            <person name="Hu X."/>
        </authorList>
    </citation>
    <scope>NUCLEOTIDE SEQUENCE [LARGE SCALE GENOMIC DNA]</scope>
    <source>
        <strain evidence="9 10">HLK1</strain>
    </source>
</reference>
<evidence type="ECO:0000256" key="6">
    <source>
        <dbReference type="ARBA" id="ARBA00023136"/>
    </source>
</evidence>
<evidence type="ECO:0000256" key="5">
    <source>
        <dbReference type="ARBA" id="ARBA00022989"/>
    </source>
</evidence>
<feature type="transmembrane region" description="Helical" evidence="8">
    <location>
        <begin position="173"/>
        <end position="194"/>
    </location>
</feature>
<dbReference type="NCBIfam" id="TIGR00797">
    <property type="entry name" value="matE"/>
    <property type="match status" value="1"/>
</dbReference>
<dbReference type="AlphaFoldDB" id="B4RB66"/>
<protein>
    <submittedName>
        <fullName evidence="9">Multi antimicrobial extrusion protein MatE</fullName>
    </submittedName>
</protein>
<keyword evidence="3" id="KW-1003">Cell membrane</keyword>
<feature type="transmembrane region" description="Helical" evidence="8">
    <location>
        <begin position="428"/>
        <end position="448"/>
    </location>
</feature>
<feature type="compositionally biased region" description="Basic and acidic residues" evidence="7">
    <location>
        <begin position="482"/>
        <end position="491"/>
    </location>
</feature>
<dbReference type="EMBL" id="CP000747">
    <property type="protein sequence ID" value="ACG79711.1"/>
    <property type="molecule type" value="Genomic_DNA"/>
</dbReference>
<dbReference type="RefSeq" id="WP_012523849.1">
    <property type="nucleotide sequence ID" value="NC_011144.1"/>
</dbReference>
<feature type="transmembrane region" description="Helical" evidence="8">
    <location>
        <begin position="65"/>
        <end position="87"/>
    </location>
</feature>
<evidence type="ECO:0000256" key="8">
    <source>
        <dbReference type="SAM" id="Phobius"/>
    </source>
</evidence>
<keyword evidence="5 8" id="KW-1133">Transmembrane helix</keyword>
<feature type="transmembrane region" description="Helical" evidence="8">
    <location>
        <begin position="141"/>
        <end position="161"/>
    </location>
</feature>
<evidence type="ECO:0000313" key="10">
    <source>
        <dbReference type="Proteomes" id="UP000001868"/>
    </source>
</evidence>